<dbReference type="SUPFAM" id="SSF53448">
    <property type="entry name" value="Nucleotide-diphospho-sugar transferases"/>
    <property type="match status" value="1"/>
</dbReference>
<dbReference type="Gene3D" id="3.90.550.10">
    <property type="entry name" value="Spore Coat Polysaccharide Biosynthesis Protein SpsA, Chain A"/>
    <property type="match status" value="1"/>
</dbReference>
<evidence type="ECO:0008006" key="6">
    <source>
        <dbReference type="Google" id="ProtNLM"/>
    </source>
</evidence>
<comment type="caution">
    <text evidence="4">The sequence shown here is derived from an EMBL/GenBank/DDBJ whole genome shotgun (WGS) entry which is preliminary data.</text>
</comment>
<name>A0AAV5GE38_9BASI</name>
<organism evidence="4 5">
    <name type="scientific">Rhodotorula paludigena</name>
    <dbReference type="NCBI Taxonomy" id="86838"/>
    <lineage>
        <taxon>Eukaryota</taxon>
        <taxon>Fungi</taxon>
        <taxon>Dikarya</taxon>
        <taxon>Basidiomycota</taxon>
        <taxon>Pucciniomycotina</taxon>
        <taxon>Microbotryomycetes</taxon>
        <taxon>Sporidiobolales</taxon>
        <taxon>Sporidiobolaceae</taxon>
        <taxon>Rhodotorula</taxon>
    </lineage>
</organism>
<accession>A0AAV5GE38</accession>
<dbReference type="EMBL" id="BQKY01000007">
    <property type="protein sequence ID" value="GJN90636.1"/>
    <property type="molecule type" value="Genomic_DNA"/>
</dbReference>
<keyword evidence="1" id="KW-0472">Membrane</keyword>
<evidence type="ECO:0000256" key="1">
    <source>
        <dbReference type="SAM" id="Phobius"/>
    </source>
</evidence>
<evidence type="ECO:0000259" key="3">
    <source>
        <dbReference type="Pfam" id="PF25550"/>
    </source>
</evidence>
<feature type="transmembrane region" description="Helical" evidence="1">
    <location>
        <begin position="706"/>
        <end position="728"/>
    </location>
</feature>
<proteinExistence type="predicted"/>
<keyword evidence="1" id="KW-1133">Transmembrane helix</keyword>
<reference evidence="4 5" key="1">
    <citation type="submission" date="2021-12" db="EMBL/GenBank/DDBJ databases">
        <title>High titer production of polyol ester of fatty acids by Rhodotorula paludigena BS15 towards product separation-free biomass refinery.</title>
        <authorList>
            <person name="Mano J."/>
            <person name="Ono H."/>
            <person name="Tanaka T."/>
            <person name="Naito K."/>
            <person name="Sushida H."/>
            <person name="Ike M."/>
            <person name="Tokuyasu K."/>
            <person name="Kitaoka M."/>
        </authorList>
    </citation>
    <scope>NUCLEOTIDE SEQUENCE [LARGE SCALE GENOMIC DNA]</scope>
    <source>
        <strain evidence="4 5">BS15</strain>
    </source>
</reference>
<dbReference type="InterPro" id="IPR029044">
    <property type="entry name" value="Nucleotide-diphossugar_trans"/>
</dbReference>
<dbReference type="PANTHER" id="PTHR35408:SF3">
    <property type="entry name" value="GLYCOSYLTRANSFERASE 2-LIKE DOMAIN-CONTAINING PROTEIN"/>
    <property type="match status" value="1"/>
</dbReference>
<evidence type="ECO:0000259" key="2">
    <source>
        <dbReference type="Pfam" id="PF13632"/>
    </source>
</evidence>
<feature type="transmembrane region" description="Helical" evidence="1">
    <location>
        <begin position="864"/>
        <end position="887"/>
    </location>
</feature>
<dbReference type="PANTHER" id="PTHR35408">
    <property type="entry name" value="CHROMOSOME 15, WHOLE GENOME SHOTGUN SEQUENCE"/>
    <property type="match status" value="1"/>
</dbReference>
<gene>
    <name evidence="4" type="ORF">Rhopal_003648-T1</name>
</gene>
<dbReference type="InterPro" id="IPR001173">
    <property type="entry name" value="Glyco_trans_2-like"/>
</dbReference>
<feature type="transmembrane region" description="Helical" evidence="1">
    <location>
        <begin position="787"/>
        <end position="805"/>
    </location>
</feature>
<protein>
    <recommendedName>
        <fullName evidence="6">Glycosyltransferase 2-like domain-containing protein</fullName>
    </recommendedName>
</protein>
<evidence type="ECO:0000313" key="5">
    <source>
        <dbReference type="Proteomes" id="UP001342314"/>
    </source>
</evidence>
<dbReference type="Proteomes" id="UP001342314">
    <property type="component" value="Unassembled WGS sequence"/>
</dbReference>
<feature type="domain" description="DUF7928" evidence="3">
    <location>
        <begin position="68"/>
        <end position="224"/>
    </location>
</feature>
<dbReference type="AlphaFoldDB" id="A0AAV5GE38"/>
<feature type="domain" description="Glycosyltransferase 2-like" evidence="2">
    <location>
        <begin position="514"/>
        <end position="721"/>
    </location>
</feature>
<keyword evidence="1" id="KW-0812">Transmembrane</keyword>
<dbReference type="InterPro" id="IPR057688">
    <property type="entry name" value="DUF7928"/>
</dbReference>
<dbReference type="Pfam" id="PF25550">
    <property type="entry name" value="DUF7928"/>
    <property type="match status" value="1"/>
</dbReference>
<feature type="transmembrane region" description="Helical" evidence="1">
    <location>
        <begin position="256"/>
        <end position="277"/>
    </location>
</feature>
<dbReference type="Pfam" id="PF13632">
    <property type="entry name" value="Glyco_trans_2_3"/>
    <property type="match status" value="1"/>
</dbReference>
<evidence type="ECO:0000313" key="4">
    <source>
        <dbReference type="EMBL" id="GJN90636.1"/>
    </source>
</evidence>
<feature type="transmembrane region" description="Helical" evidence="1">
    <location>
        <begin position="289"/>
        <end position="314"/>
    </location>
</feature>
<keyword evidence="5" id="KW-1185">Reference proteome</keyword>
<feature type="transmembrane region" description="Helical" evidence="1">
    <location>
        <begin position="837"/>
        <end position="857"/>
    </location>
</feature>
<sequence>MATRRPSLAEAAISPSRRVSHFSTAASSRRSSFAESAQRQRSIRTASVVSELGTDLAAVAQAHKRQFLMAEHIFRTCEAAGYFPDADWGNIVAVRTSVGTAGTSSYASYPLAHEVDGADILLEGLACINAEAAVIVSSHVCRSIVSMVGLDEERVTLNQDCAIQIIDHLEDLKSVKRHQYAAFVRSNSALVLWSDDVASLVPHARQLSDQMLDYIWREHDDIEDVKEEVSPPAAVESGDEEQSVGKKRPIGLLSPLHVGLAVGINVFVSLLTLDTLIVEYMTDGSWPRLFIALAIPLQFFVSQFFCVIVVAIVLQLIGPVKQMAQNNKYYSGERPPRMPGPLPHFTILMPVYKEGLESVLQPTIRSLQDAIKTYELQGGSVSILVCDDGMQLLNERDFATRKAFYEANAIAYVARPGHGKHYKRAGRFKKSSNLNVALELSIRIETLLKEKRPERTPDNPWTYEEDQALYQICLEQALAETQRVIPREEGDDEKDEKPKTLGVWASGDIRIGELILIIDSDTRVPVDCFLDAASEMHWSPECAIIQHVSDVMLVGAGYFENFIAFFTRLVNTSIAWVTSNGDVGCFVGHNAFIRWSALQEIAQLQPSGRWQIWSESHVSEDFDCALRMLVAGYDVRFATYSKGGFEEGVSLTCDDELNRWQKYAYGVSELLIHPLKKWPTKGIFTPMAKDFFLHSNLPLHYKFSSLAYLSSYYGISVAFPLSVAGYLLYGMLAPSLDSAYLPSWKVNVALFVVFGCASALAFALLRYRSGQCGLHTAVWEQAKWTPCNTLFFMGLSFHVLLALLAHPVGYDMQWSATVKEATDSTVFDELPAIFKRYRVVFTACGLCIVMMLLFAFLPFMEWAIIDWVSIVPLALVVGGHFLFPFFLNPTIMSFRF</sequence>
<feature type="transmembrane region" description="Helical" evidence="1">
    <location>
        <begin position="748"/>
        <end position="767"/>
    </location>
</feature>